<dbReference type="SUPFAM" id="SSF48452">
    <property type="entry name" value="TPR-like"/>
    <property type="match status" value="1"/>
</dbReference>
<dbReference type="Gene3D" id="1.25.40.10">
    <property type="entry name" value="Tetratricopeptide repeat domain"/>
    <property type="match status" value="1"/>
</dbReference>
<organism evidence="1">
    <name type="scientific">bioreactor metagenome</name>
    <dbReference type="NCBI Taxonomy" id="1076179"/>
    <lineage>
        <taxon>unclassified sequences</taxon>
        <taxon>metagenomes</taxon>
        <taxon>ecological metagenomes</taxon>
    </lineage>
</organism>
<proteinExistence type="predicted"/>
<dbReference type="EMBL" id="VSSQ01135764">
    <property type="protein sequence ID" value="MPN60463.1"/>
    <property type="molecule type" value="Genomic_DNA"/>
</dbReference>
<dbReference type="PROSITE" id="PS50293">
    <property type="entry name" value="TPR_REGION"/>
    <property type="match status" value="1"/>
</dbReference>
<evidence type="ECO:0000313" key="1">
    <source>
        <dbReference type="EMBL" id="MPN60463.1"/>
    </source>
</evidence>
<sequence>MDNIKLIEKAYYLKAKILKKMKSLVSAEMYMNLSLDALSKFGNKREIYERYMEMGQMYYDIGLTGDALKYFTLAISLNKKL</sequence>
<accession>A0A645JLF1</accession>
<gene>
    <name evidence="1" type="ORF">SDC9_208191</name>
</gene>
<dbReference type="AlphaFoldDB" id="A0A645JLF1"/>
<reference evidence="1" key="1">
    <citation type="submission" date="2019-08" db="EMBL/GenBank/DDBJ databases">
        <authorList>
            <person name="Kucharzyk K."/>
            <person name="Murdoch R.W."/>
            <person name="Higgins S."/>
            <person name="Loffler F."/>
        </authorList>
    </citation>
    <scope>NUCLEOTIDE SEQUENCE</scope>
</reference>
<name>A0A645JLF1_9ZZZZ</name>
<dbReference type="InterPro" id="IPR011990">
    <property type="entry name" value="TPR-like_helical_dom_sf"/>
</dbReference>
<protein>
    <submittedName>
        <fullName evidence="1">Uncharacterized protein</fullName>
    </submittedName>
</protein>
<comment type="caution">
    <text evidence="1">The sequence shown here is derived from an EMBL/GenBank/DDBJ whole genome shotgun (WGS) entry which is preliminary data.</text>
</comment>